<evidence type="ECO:0000313" key="6">
    <source>
        <dbReference type="EMBL" id="GGV06626.1"/>
    </source>
</evidence>
<evidence type="ECO:0000256" key="2">
    <source>
        <dbReference type="ARBA" id="ARBA00023125"/>
    </source>
</evidence>
<name>A0A1E7N0C2_KITAU</name>
<comment type="caution">
    <text evidence="7">The sequence shown here is derived from an EMBL/GenBank/DDBJ whole genome shotgun (WGS) entry which is preliminary data.</text>
</comment>
<evidence type="ECO:0000313" key="8">
    <source>
        <dbReference type="Proteomes" id="UP000037395"/>
    </source>
</evidence>
<dbReference type="GO" id="GO:0008483">
    <property type="term" value="F:transaminase activity"/>
    <property type="evidence" value="ECO:0007669"/>
    <property type="project" value="UniProtKB-KW"/>
</dbReference>
<feature type="domain" description="HTH tetR-type" evidence="5">
    <location>
        <begin position="9"/>
        <end position="69"/>
    </location>
</feature>
<dbReference type="InterPro" id="IPR054126">
    <property type="entry name" value="CprB_TetR_C"/>
</dbReference>
<organism evidence="7 8">
    <name type="scientific">Kitasatospora aureofaciens</name>
    <name type="common">Streptomyces aureofaciens</name>
    <dbReference type="NCBI Taxonomy" id="1894"/>
    <lineage>
        <taxon>Bacteria</taxon>
        <taxon>Bacillati</taxon>
        <taxon>Actinomycetota</taxon>
        <taxon>Actinomycetes</taxon>
        <taxon>Kitasatosporales</taxon>
        <taxon>Streptomycetaceae</taxon>
        <taxon>Kitasatospora</taxon>
    </lineage>
</organism>
<dbReference type="EMBL" id="JPRF03000054">
    <property type="protein sequence ID" value="OEV34132.1"/>
    <property type="molecule type" value="Genomic_DNA"/>
</dbReference>
<dbReference type="GeneID" id="97490068"/>
<reference evidence="6" key="1">
    <citation type="journal article" date="2014" name="Int. J. Syst. Evol. Microbiol.">
        <title>Complete genome sequence of Corynebacterium casei LMG S-19264T (=DSM 44701T), isolated from a smear-ripened cheese.</title>
        <authorList>
            <consortium name="US DOE Joint Genome Institute (JGI-PGF)"/>
            <person name="Walter F."/>
            <person name="Albersmeier A."/>
            <person name="Kalinowski J."/>
            <person name="Ruckert C."/>
        </authorList>
    </citation>
    <scope>NUCLEOTIDE SEQUENCE</scope>
    <source>
        <strain evidence="6">JCM 4434</strain>
    </source>
</reference>
<dbReference type="GO" id="GO:0003700">
    <property type="term" value="F:DNA-binding transcription factor activity"/>
    <property type="evidence" value="ECO:0007669"/>
    <property type="project" value="TreeGrafter"/>
</dbReference>
<reference evidence="6" key="5">
    <citation type="submission" date="2020-09" db="EMBL/GenBank/DDBJ databases">
        <authorList>
            <person name="Sun Q."/>
            <person name="Ohkuma M."/>
        </authorList>
    </citation>
    <scope>NUCLEOTIDE SEQUENCE</scope>
    <source>
        <strain evidence="6">JCM 4434</strain>
    </source>
</reference>
<dbReference type="Pfam" id="PF21935">
    <property type="entry name" value="TetR_C_45"/>
    <property type="match status" value="1"/>
</dbReference>
<keyword evidence="7" id="KW-0032">Aminotransferase</keyword>
<dbReference type="PRINTS" id="PR00455">
    <property type="entry name" value="HTHTETR"/>
</dbReference>
<keyword evidence="3" id="KW-0804">Transcription</keyword>
<evidence type="ECO:0000259" key="5">
    <source>
        <dbReference type="PROSITE" id="PS50977"/>
    </source>
</evidence>
<keyword evidence="8" id="KW-1185">Reference proteome</keyword>
<accession>A0A8H9HZH7</accession>
<dbReference type="Proteomes" id="UP000037395">
    <property type="component" value="Unassembled WGS sequence"/>
</dbReference>
<proteinExistence type="predicted"/>
<dbReference type="GO" id="GO:0000976">
    <property type="term" value="F:transcription cis-regulatory region binding"/>
    <property type="evidence" value="ECO:0007669"/>
    <property type="project" value="TreeGrafter"/>
</dbReference>
<evidence type="ECO:0000256" key="1">
    <source>
        <dbReference type="ARBA" id="ARBA00023015"/>
    </source>
</evidence>
<gene>
    <name evidence="6" type="ORF">GCM10010502_72070</name>
    <name evidence="7" type="ORF">HS99_0011935</name>
</gene>
<dbReference type="InterPro" id="IPR001647">
    <property type="entry name" value="HTH_TetR"/>
</dbReference>
<reference evidence="7" key="4">
    <citation type="submission" date="2016-08" db="EMBL/GenBank/DDBJ databases">
        <title>Sequencing, Assembly and Comparative Genomics of S. aureofaciens ATCC 10762.</title>
        <authorList>
            <person name="Gradnigo J.S."/>
            <person name="Johnson N."/>
            <person name="Somerville G.A."/>
        </authorList>
    </citation>
    <scope>NUCLEOTIDE SEQUENCE [LARGE SCALE GENOMIC DNA]</scope>
    <source>
        <strain evidence="7">ATCC 10762</strain>
    </source>
</reference>
<dbReference type="SUPFAM" id="SSF46689">
    <property type="entry name" value="Homeodomain-like"/>
    <property type="match status" value="1"/>
</dbReference>
<dbReference type="AlphaFoldDB" id="A0A1E7N0C2"/>
<evidence type="ECO:0000256" key="3">
    <source>
        <dbReference type="ARBA" id="ARBA00023163"/>
    </source>
</evidence>
<dbReference type="Pfam" id="PF00440">
    <property type="entry name" value="TetR_N"/>
    <property type="match status" value="1"/>
</dbReference>
<dbReference type="KEGG" id="kau:B6264_02790"/>
<dbReference type="InterPro" id="IPR009057">
    <property type="entry name" value="Homeodomain-like_sf"/>
</dbReference>
<dbReference type="Proteomes" id="UP000610124">
    <property type="component" value="Unassembled WGS sequence"/>
</dbReference>
<dbReference type="InterPro" id="IPR047923">
    <property type="entry name" value="ArpA-like"/>
</dbReference>
<accession>A0A1E7N0C2</accession>
<reference evidence="8" key="3">
    <citation type="submission" date="2016-08" db="EMBL/GenBank/DDBJ databases">
        <title>Sequencing, assembly and comparative genomics of S. aureofaciens ATCC 10762.</title>
        <authorList>
            <person name="Gradnigo J.S."/>
            <person name="Johnson N."/>
            <person name="Somerville G.A."/>
        </authorList>
    </citation>
    <scope>NUCLEOTIDE SEQUENCE [LARGE SCALE GENOMIC DNA]</scope>
    <source>
        <strain evidence="8">ATCC 10762 / DSM 40127 / CCM 3239 / JCM 4008 / LMG 5968 / NBRC 12843 / NCIMB 8234 / A-377</strain>
    </source>
</reference>
<dbReference type="OrthoDB" id="3237195at2"/>
<dbReference type="PANTHER" id="PTHR30055:SF234">
    <property type="entry name" value="HTH-TYPE TRANSCRIPTIONAL REGULATOR BETI"/>
    <property type="match status" value="1"/>
</dbReference>
<evidence type="ECO:0000313" key="7">
    <source>
        <dbReference type="EMBL" id="OEV34132.1"/>
    </source>
</evidence>
<dbReference type="InterPro" id="IPR036271">
    <property type="entry name" value="Tet_transcr_reg_TetR-rel_C_sf"/>
</dbReference>
<dbReference type="EMBL" id="BMUB01000040">
    <property type="protein sequence ID" value="GGV06626.1"/>
    <property type="molecule type" value="Genomic_DNA"/>
</dbReference>
<evidence type="ECO:0000256" key="4">
    <source>
        <dbReference type="PROSITE-ProRule" id="PRU00335"/>
    </source>
</evidence>
<sequence length="209" mass="22873">MVGRQQRAVRTRELILEAAAEVFDESGFAGGSITRITERAATTQGAIYFHFKSKEGLARAVIMYQAAHLEGLPQKPGGLQQLIDLTFYLAHELQRNVVFRAGVRLAVEQGEAGLSEYSIYQEWIERFRAELTVARAAGELLPDAEEGVFAAVLVAGFTGSQVMSQIASGRADLPERIASLWRCLLPGIAMPGARDALVLDAERHRGWSC</sequence>
<protein>
    <submittedName>
        <fullName evidence="7">Branched-chain amino acid aminotransferase</fullName>
    </submittedName>
    <submittedName>
        <fullName evidence="6">Gamma-butyrolactone-binding protein</fullName>
    </submittedName>
</protein>
<dbReference type="Gene3D" id="1.10.357.10">
    <property type="entry name" value="Tetracycline Repressor, domain 2"/>
    <property type="match status" value="1"/>
</dbReference>
<dbReference type="InterPro" id="IPR050109">
    <property type="entry name" value="HTH-type_TetR-like_transc_reg"/>
</dbReference>
<keyword evidence="2 4" id="KW-0238">DNA-binding</keyword>
<reference evidence="7 8" key="2">
    <citation type="submission" date="2014-07" db="EMBL/GenBank/DDBJ databases">
        <authorList>
            <person name="Zhang J.E."/>
            <person name="Yang H."/>
            <person name="Guo J."/>
            <person name="Deng Z."/>
            <person name="Luo H."/>
            <person name="Luo M."/>
            <person name="Zhao B."/>
        </authorList>
    </citation>
    <scope>NUCLEOTIDE SEQUENCE [LARGE SCALE GENOMIC DNA]</scope>
    <source>
        <strain evidence="7">ATCC 10762</strain>
        <strain evidence="8">ATCC 10762 / DSM 40127 / CCM 3239 / JCM 4008 / LMG 5968 / NBRC 12843 / NCIMB 8234 / A-377</strain>
    </source>
</reference>
<dbReference type="RefSeq" id="WP_030557294.1">
    <property type="nucleotide sequence ID" value="NZ_BMUB01000040.1"/>
</dbReference>
<feature type="DNA-binding region" description="H-T-H motif" evidence="4">
    <location>
        <begin position="32"/>
        <end position="51"/>
    </location>
</feature>
<keyword evidence="1" id="KW-0805">Transcription regulation</keyword>
<dbReference type="NCBIfam" id="NF041196">
    <property type="entry name" value="ScbR_bind_reg"/>
    <property type="match status" value="1"/>
</dbReference>
<dbReference type="PROSITE" id="PS50977">
    <property type="entry name" value="HTH_TETR_2"/>
    <property type="match status" value="1"/>
</dbReference>
<keyword evidence="7" id="KW-0808">Transferase</keyword>
<dbReference type="PANTHER" id="PTHR30055">
    <property type="entry name" value="HTH-TYPE TRANSCRIPTIONAL REGULATOR RUTR"/>
    <property type="match status" value="1"/>
</dbReference>
<dbReference type="SUPFAM" id="SSF48498">
    <property type="entry name" value="Tetracyclin repressor-like, C-terminal domain"/>
    <property type="match status" value="1"/>
</dbReference>